<protein>
    <submittedName>
        <fullName evidence="2">Uncharacterized protein</fullName>
    </submittedName>
</protein>
<organism evidence="2 3">
    <name type="scientific">Zancudomyces culisetae</name>
    <name type="common">Gut fungus</name>
    <name type="synonym">Smittium culisetae</name>
    <dbReference type="NCBI Taxonomy" id="1213189"/>
    <lineage>
        <taxon>Eukaryota</taxon>
        <taxon>Fungi</taxon>
        <taxon>Fungi incertae sedis</taxon>
        <taxon>Zoopagomycota</taxon>
        <taxon>Kickxellomycotina</taxon>
        <taxon>Harpellomycetes</taxon>
        <taxon>Harpellales</taxon>
        <taxon>Legeriomycetaceae</taxon>
        <taxon>Zancudomyces</taxon>
    </lineage>
</organism>
<evidence type="ECO:0000256" key="1">
    <source>
        <dbReference type="SAM" id="Phobius"/>
    </source>
</evidence>
<comment type="caution">
    <text evidence="2">The sequence shown here is derived from an EMBL/GenBank/DDBJ whole genome shotgun (WGS) entry which is preliminary data.</text>
</comment>
<keyword evidence="1" id="KW-0812">Transmembrane</keyword>
<gene>
    <name evidence="2" type="ORF">AX774_g5542</name>
</gene>
<keyword evidence="3" id="KW-1185">Reference proteome</keyword>
<sequence length="107" mass="12547">MFSPNQNTFVWIRDTYSRVKKTIVDIFYGEKDSIILINQEPEAEYYHGHDKEAYNYEETQLLDQTGHIAVSNVPVLHKFFVTIDFICIFVFWGLHSGVMNEGNKIIQ</sequence>
<evidence type="ECO:0000313" key="3">
    <source>
        <dbReference type="Proteomes" id="UP000188320"/>
    </source>
</evidence>
<dbReference type="AlphaFoldDB" id="A0A1R1PJ18"/>
<keyword evidence="1" id="KW-0472">Membrane</keyword>
<accession>A0A1R1PJ18</accession>
<feature type="transmembrane region" description="Helical" evidence="1">
    <location>
        <begin position="75"/>
        <end position="94"/>
    </location>
</feature>
<dbReference type="EMBL" id="LSSK01001015">
    <property type="protein sequence ID" value="OMH81005.1"/>
    <property type="molecule type" value="Genomic_DNA"/>
</dbReference>
<evidence type="ECO:0000313" key="2">
    <source>
        <dbReference type="EMBL" id="OMH81005.1"/>
    </source>
</evidence>
<proteinExistence type="predicted"/>
<name>A0A1R1PJ18_ZANCU</name>
<reference evidence="3" key="1">
    <citation type="submission" date="2017-01" db="EMBL/GenBank/DDBJ databases">
        <authorList>
            <person name="Wang Y."/>
            <person name="White M."/>
            <person name="Kvist S."/>
            <person name="Moncalvo J.-M."/>
        </authorList>
    </citation>
    <scope>NUCLEOTIDE SEQUENCE [LARGE SCALE GENOMIC DNA]</scope>
    <source>
        <strain evidence="3">COL-18-3</strain>
    </source>
</reference>
<dbReference type="Proteomes" id="UP000188320">
    <property type="component" value="Unassembled WGS sequence"/>
</dbReference>
<keyword evidence="1" id="KW-1133">Transmembrane helix</keyword>